<protein>
    <submittedName>
        <fullName evidence="1">5669_t:CDS:1</fullName>
    </submittedName>
</protein>
<gene>
    <name evidence="1" type="ORF">DHETER_LOCUS1227</name>
</gene>
<keyword evidence="2" id="KW-1185">Reference proteome</keyword>
<dbReference type="EMBL" id="CAJVPU010000711">
    <property type="protein sequence ID" value="CAG8459790.1"/>
    <property type="molecule type" value="Genomic_DNA"/>
</dbReference>
<evidence type="ECO:0000313" key="2">
    <source>
        <dbReference type="Proteomes" id="UP000789702"/>
    </source>
</evidence>
<sequence>IPNINTSKKKKFNKKQFFLLQDTIKLSKILQNFKDTNCLTTSNQKEVNDTIKRVNERQETSIPLIKDVTDTETINDIKGW</sequence>
<dbReference type="Proteomes" id="UP000789702">
    <property type="component" value="Unassembled WGS sequence"/>
</dbReference>
<name>A0ACA9K929_9GLOM</name>
<comment type="caution">
    <text evidence="1">The sequence shown here is derived from an EMBL/GenBank/DDBJ whole genome shotgun (WGS) entry which is preliminary data.</text>
</comment>
<proteinExistence type="predicted"/>
<accession>A0ACA9K929</accession>
<reference evidence="1" key="1">
    <citation type="submission" date="2021-06" db="EMBL/GenBank/DDBJ databases">
        <authorList>
            <person name="Kallberg Y."/>
            <person name="Tangrot J."/>
            <person name="Rosling A."/>
        </authorList>
    </citation>
    <scope>NUCLEOTIDE SEQUENCE</scope>
    <source>
        <strain evidence="1">IL203A</strain>
    </source>
</reference>
<evidence type="ECO:0000313" key="1">
    <source>
        <dbReference type="EMBL" id="CAG8459790.1"/>
    </source>
</evidence>
<feature type="non-terminal residue" evidence="1">
    <location>
        <position position="1"/>
    </location>
</feature>
<organism evidence="1 2">
    <name type="scientific">Dentiscutata heterogama</name>
    <dbReference type="NCBI Taxonomy" id="1316150"/>
    <lineage>
        <taxon>Eukaryota</taxon>
        <taxon>Fungi</taxon>
        <taxon>Fungi incertae sedis</taxon>
        <taxon>Mucoromycota</taxon>
        <taxon>Glomeromycotina</taxon>
        <taxon>Glomeromycetes</taxon>
        <taxon>Diversisporales</taxon>
        <taxon>Gigasporaceae</taxon>
        <taxon>Dentiscutata</taxon>
    </lineage>
</organism>